<proteinExistence type="predicted"/>
<protein>
    <submittedName>
        <fullName evidence="1">Unannotated protein</fullName>
    </submittedName>
</protein>
<gene>
    <name evidence="1" type="ORF">UFOPK4175_00597</name>
</gene>
<organism evidence="1">
    <name type="scientific">freshwater metagenome</name>
    <dbReference type="NCBI Taxonomy" id="449393"/>
    <lineage>
        <taxon>unclassified sequences</taxon>
        <taxon>metagenomes</taxon>
        <taxon>ecological metagenomes</taxon>
    </lineage>
</organism>
<evidence type="ECO:0000313" key="1">
    <source>
        <dbReference type="EMBL" id="CAB5033590.1"/>
    </source>
</evidence>
<name>A0A6J7RZC0_9ZZZZ</name>
<reference evidence="1" key="1">
    <citation type="submission" date="2020-05" db="EMBL/GenBank/DDBJ databases">
        <authorList>
            <person name="Chiriac C."/>
            <person name="Salcher M."/>
            <person name="Ghai R."/>
            <person name="Kavagutti S V."/>
        </authorList>
    </citation>
    <scope>NUCLEOTIDE SEQUENCE</scope>
</reference>
<accession>A0A6J7RZC0</accession>
<dbReference type="AlphaFoldDB" id="A0A6J7RZC0"/>
<sequence length="132" mass="14577">MLAEHDLVGIKADARCVHDLERRALLKHAILMDARLVGESISTNDCLVGLNCVPGQARDQATCAGELCRLDVGVKTVEIGRARVEQHYELFERCIAGAFADAVDCALDLPRTREHTRERVGDRETKVIVAVR</sequence>
<dbReference type="EMBL" id="CAFBPX010000086">
    <property type="protein sequence ID" value="CAB5033590.1"/>
    <property type="molecule type" value="Genomic_DNA"/>
</dbReference>